<evidence type="ECO:0000259" key="2">
    <source>
        <dbReference type="PROSITE" id="PS51910"/>
    </source>
</evidence>
<dbReference type="InterPro" id="IPR001223">
    <property type="entry name" value="Glyco_hydro18_cat"/>
</dbReference>
<proteinExistence type="predicted"/>
<accession>A0A8D8ZNR9</accession>
<dbReference type="InterPro" id="IPR017853">
    <property type="entry name" value="GH"/>
</dbReference>
<dbReference type="GO" id="GO:0005975">
    <property type="term" value="P:carbohydrate metabolic process"/>
    <property type="evidence" value="ECO:0007669"/>
    <property type="project" value="InterPro"/>
</dbReference>
<dbReference type="EMBL" id="HBUF01528941">
    <property type="protein sequence ID" value="CAG6751129.1"/>
    <property type="molecule type" value="Transcribed_RNA"/>
</dbReference>
<name>A0A8D8ZNR9_9HEMI</name>
<dbReference type="PROSITE" id="PS51910">
    <property type="entry name" value="GH18_2"/>
    <property type="match status" value="1"/>
</dbReference>
<dbReference type="EMBL" id="HBUF01528942">
    <property type="protein sequence ID" value="CAG6751130.1"/>
    <property type="molecule type" value="Transcribed_RNA"/>
</dbReference>
<dbReference type="SUPFAM" id="SSF51445">
    <property type="entry name" value="(Trans)glycosidases"/>
    <property type="match status" value="1"/>
</dbReference>
<organism evidence="3">
    <name type="scientific">Cacopsylla melanoneura</name>
    <dbReference type="NCBI Taxonomy" id="428564"/>
    <lineage>
        <taxon>Eukaryota</taxon>
        <taxon>Metazoa</taxon>
        <taxon>Ecdysozoa</taxon>
        <taxon>Arthropoda</taxon>
        <taxon>Hexapoda</taxon>
        <taxon>Insecta</taxon>
        <taxon>Pterygota</taxon>
        <taxon>Neoptera</taxon>
        <taxon>Paraneoptera</taxon>
        <taxon>Hemiptera</taxon>
        <taxon>Sternorrhyncha</taxon>
        <taxon>Psylloidea</taxon>
        <taxon>Psyllidae</taxon>
        <taxon>Psyllinae</taxon>
        <taxon>Cacopsylla</taxon>
    </lineage>
</organism>
<feature type="chain" id="PRO_5033963726" evidence="1">
    <location>
        <begin position="22"/>
        <end position="110"/>
    </location>
</feature>
<dbReference type="EMBL" id="HBUF01528940">
    <property type="protein sequence ID" value="CAG6751128.1"/>
    <property type="molecule type" value="Transcribed_RNA"/>
</dbReference>
<keyword evidence="1" id="KW-0732">Signal</keyword>
<sequence>MKLFCFGVFLCIAFLVNVGQCATKQKVKYIPINLEDNPPPKKIVCYYNHLAYKREGKGKVSTEELRPALTTCSHLVYAFAGISNSGYHIKSLATIYTRHSHMGDGIFSGG</sequence>
<dbReference type="Gene3D" id="3.20.20.80">
    <property type="entry name" value="Glycosidases"/>
    <property type="match status" value="1"/>
</dbReference>
<protein>
    <submittedName>
        <fullName evidence="3">Chitinase-like protein CG5210</fullName>
    </submittedName>
</protein>
<dbReference type="AlphaFoldDB" id="A0A8D8ZNR9"/>
<evidence type="ECO:0000256" key="1">
    <source>
        <dbReference type="SAM" id="SignalP"/>
    </source>
</evidence>
<feature type="signal peptide" evidence="1">
    <location>
        <begin position="1"/>
        <end position="21"/>
    </location>
</feature>
<evidence type="ECO:0000313" key="3">
    <source>
        <dbReference type="EMBL" id="CAG6751129.1"/>
    </source>
</evidence>
<feature type="domain" description="GH18" evidence="2">
    <location>
        <begin position="41"/>
        <end position="110"/>
    </location>
</feature>
<reference evidence="3" key="1">
    <citation type="submission" date="2021-05" db="EMBL/GenBank/DDBJ databases">
        <authorList>
            <person name="Alioto T."/>
            <person name="Alioto T."/>
            <person name="Gomez Garrido J."/>
        </authorList>
    </citation>
    <scope>NUCLEOTIDE SEQUENCE</scope>
</reference>